<evidence type="ECO:0000256" key="1">
    <source>
        <dbReference type="SAM" id="Phobius"/>
    </source>
</evidence>
<dbReference type="Pfam" id="PF11181">
    <property type="entry name" value="YflT"/>
    <property type="match status" value="1"/>
</dbReference>
<comment type="caution">
    <text evidence="3">The sequence shown here is derived from an EMBL/GenBank/DDBJ whole genome shotgun (WGS) entry which is preliminary data.</text>
</comment>
<keyword evidence="1" id="KW-0812">Transmembrane</keyword>
<name>A0ABX3ZCL5_9BACL</name>
<feature type="transmembrane region" description="Helical" evidence="1">
    <location>
        <begin position="61"/>
        <end position="82"/>
    </location>
</feature>
<dbReference type="InterPro" id="IPR052948">
    <property type="entry name" value="Low_temp-induced_all0457"/>
</dbReference>
<feature type="domain" description="General stress protein 17M-like" evidence="2">
    <location>
        <begin position="5"/>
        <end position="68"/>
    </location>
</feature>
<gene>
    <name evidence="3" type="ORF">CBM15_17645</name>
</gene>
<organism evidence="3 4">
    <name type="scientific">Solibacillus kalamii</name>
    <dbReference type="NCBI Taxonomy" id="1748298"/>
    <lineage>
        <taxon>Bacteria</taxon>
        <taxon>Bacillati</taxon>
        <taxon>Bacillota</taxon>
        <taxon>Bacilli</taxon>
        <taxon>Bacillales</taxon>
        <taxon>Caryophanaceae</taxon>
        <taxon>Solibacillus</taxon>
    </lineage>
</organism>
<evidence type="ECO:0000259" key="2">
    <source>
        <dbReference type="Pfam" id="PF11181"/>
    </source>
</evidence>
<keyword evidence="4" id="KW-1185">Reference proteome</keyword>
<keyword evidence="1" id="KW-0472">Membrane</keyword>
<proteinExistence type="predicted"/>
<reference evidence="3 4" key="1">
    <citation type="journal article" date="2017" name="Int. J. Syst. Evol. Microbiol.">
        <title>Solibacillus kalamii sp. nov., isolated from a high-efficiency particulate arrestance filter system used in the International Space Station.</title>
        <authorList>
            <person name="Checinska Sielaff A."/>
            <person name="Kumar R.M."/>
            <person name="Pal D."/>
            <person name="Mayilraj S."/>
            <person name="Venkateswaran K."/>
        </authorList>
    </citation>
    <scope>NUCLEOTIDE SEQUENCE [LARGE SCALE GENOMIC DNA]</scope>
    <source>
        <strain evidence="3 4">ISSFR-015</strain>
    </source>
</reference>
<protein>
    <submittedName>
        <fullName evidence="3">General stress protein</fullName>
    </submittedName>
</protein>
<dbReference type="PANTHER" id="PTHR36109">
    <property type="entry name" value="MEMBRANE PROTEIN-RELATED"/>
    <property type="match status" value="1"/>
</dbReference>
<dbReference type="InterPro" id="IPR025889">
    <property type="entry name" value="GSP17M-like_dom"/>
</dbReference>
<evidence type="ECO:0000313" key="4">
    <source>
        <dbReference type="Proteomes" id="UP000196594"/>
    </source>
</evidence>
<evidence type="ECO:0000313" key="3">
    <source>
        <dbReference type="EMBL" id="OUZ37459.1"/>
    </source>
</evidence>
<accession>A0ABX3ZCL5</accession>
<feature type="transmembrane region" description="Helical" evidence="1">
    <location>
        <begin position="94"/>
        <end position="119"/>
    </location>
</feature>
<keyword evidence="1" id="KW-1133">Transmembrane helix</keyword>
<dbReference type="Proteomes" id="UP000196594">
    <property type="component" value="Unassembled WGS sequence"/>
</dbReference>
<dbReference type="EMBL" id="NHNT01000016">
    <property type="protein sequence ID" value="OUZ37459.1"/>
    <property type="molecule type" value="Genomic_DNA"/>
</dbReference>
<dbReference type="PANTHER" id="PTHR36109:SF2">
    <property type="entry name" value="MEMBRANE PROTEIN"/>
    <property type="match status" value="1"/>
</dbReference>
<sequence length="148" mass="14696">MVKHVVGYYDTEAEAIEAVEDLKQQGYSAQDISIISKNVSDVDAISNETGANAMEGAITGVAAGGALGGLGGVIVGLGALAIPGIGPVVAAGPIAAGLTGLATGVMVGGIVGALVGMGIPEDEAERYNEQFEAGKILIMVAEDKRGIE</sequence>
<dbReference type="RefSeq" id="WP_008407510.1">
    <property type="nucleotide sequence ID" value="NZ_JAFBEY010000013.1"/>
</dbReference>